<keyword evidence="1" id="KW-0694">RNA-binding</keyword>
<evidence type="ECO:0000313" key="5">
    <source>
        <dbReference type="Proteomes" id="UP001140172"/>
    </source>
</evidence>
<evidence type="ECO:0000256" key="2">
    <source>
        <dbReference type="SAM" id="MobiDB-lite"/>
    </source>
</evidence>
<feature type="compositionally biased region" description="Low complexity" evidence="2">
    <location>
        <begin position="643"/>
        <end position="659"/>
    </location>
</feature>
<dbReference type="AlphaFoldDB" id="A0A9W8LFL1"/>
<feature type="region of interest" description="Disordered" evidence="2">
    <location>
        <begin position="490"/>
        <end position="512"/>
    </location>
</feature>
<reference evidence="4" key="1">
    <citation type="submission" date="2022-07" db="EMBL/GenBank/DDBJ databases">
        <title>Phylogenomic reconstructions and comparative analyses of Kickxellomycotina fungi.</title>
        <authorList>
            <person name="Reynolds N.K."/>
            <person name="Stajich J.E."/>
            <person name="Barry K."/>
            <person name="Grigoriev I.V."/>
            <person name="Crous P."/>
            <person name="Smith M.E."/>
        </authorList>
    </citation>
    <scope>NUCLEOTIDE SEQUENCE</scope>
    <source>
        <strain evidence="4">BCRC 34489</strain>
    </source>
</reference>
<feature type="region of interest" description="Disordered" evidence="2">
    <location>
        <begin position="722"/>
        <end position="744"/>
    </location>
</feature>
<accession>A0A9W8LFL1</accession>
<evidence type="ECO:0000256" key="1">
    <source>
        <dbReference type="PROSITE-ProRule" id="PRU00176"/>
    </source>
</evidence>
<dbReference type="GO" id="GO:0003723">
    <property type="term" value="F:RNA binding"/>
    <property type="evidence" value="ECO:0007669"/>
    <property type="project" value="UniProtKB-UniRule"/>
</dbReference>
<evidence type="ECO:0000313" key="4">
    <source>
        <dbReference type="EMBL" id="KAJ2779589.1"/>
    </source>
</evidence>
<feature type="compositionally biased region" description="Low complexity" evidence="2">
    <location>
        <begin position="727"/>
        <end position="744"/>
    </location>
</feature>
<comment type="caution">
    <text evidence="4">The sequence shown here is derived from an EMBL/GenBank/DDBJ whole genome shotgun (WGS) entry which is preliminary data.</text>
</comment>
<keyword evidence="5" id="KW-1185">Reference proteome</keyword>
<dbReference type="Pfam" id="PF00076">
    <property type="entry name" value="RRM_1"/>
    <property type="match status" value="1"/>
</dbReference>
<dbReference type="InterPro" id="IPR012677">
    <property type="entry name" value="Nucleotide-bd_a/b_plait_sf"/>
</dbReference>
<feature type="region of interest" description="Disordered" evidence="2">
    <location>
        <begin position="266"/>
        <end position="285"/>
    </location>
</feature>
<protein>
    <recommendedName>
        <fullName evidence="3">RRM domain-containing protein</fullName>
    </recommendedName>
</protein>
<feature type="region of interest" description="Disordered" evidence="2">
    <location>
        <begin position="619"/>
        <end position="660"/>
    </location>
</feature>
<organism evidence="4 5">
    <name type="scientific">Coemansia interrupta</name>
    <dbReference type="NCBI Taxonomy" id="1126814"/>
    <lineage>
        <taxon>Eukaryota</taxon>
        <taxon>Fungi</taxon>
        <taxon>Fungi incertae sedis</taxon>
        <taxon>Zoopagomycota</taxon>
        <taxon>Kickxellomycotina</taxon>
        <taxon>Kickxellomycetes</taxon>
        <taxon>Kickxellales</taxon>
        <taxon>Kickxellaceae</taxon>
        <taxon>Coemansia</taxon>
    </lineage>
</organism>
<proteinExistence type="predicted"/>
<dbReference type="InterPro" id="IPR000504">
    <property type="entry name" value="RRM_dom"/>
</dbReference>
<feature type="region of interest" description="Disordered" evidence="2">
    <location>
        <begin position="679"/>
        <end position="704"/>
    </location>
</feature>
<feature type="compositionally biased region" description="Polar residues" evidence="2">
    <location>
        <begin position="496"/>
        <end position="508"/>
    </location>
</feature>
<dbReference type="SUPFAM" id="SSF54928">
    <property type="entry name" value="RNA-binding domain, RBD"/>
    <property type="match status" value="1"/>
</dbReference>
<feature type="domain" description="RRM" evidence="3">
    <location>
        <begin position="198"/>
        <end position="272"/>
    </location>
</feature>
<dbReference type="EMBL" id="JANBUM010000291">
    <property type="protein sequence ID" value="KAJ2779589.1"/>
    <property type="molecule type" value="Genomic_DNA"/>
</dbReference>
<name>A0A9W8LFL1_9FUNG</name>
<dbReference type="Proteomes" id="UP001140172">
    <property type="component" value="Unassembled WGS sequence"/>
</dbReference>
<sequence>MSTGAGAGAGVDAGVGVDTDADVVRQTGADVEDSRMSAYSDDLDEASDDQMYGILASQQVAERHDYSGGDDTYASRGMGIGNPSVSMRHSSLGTDTGRVASHLSVGRQSPGRLSGNDVISTAARASEPLEWHRSEEAVLREYQSSSMDTFHGWKSNLGPPKNREVEQHHTNAPHATKRQAGYYRPDIPVINAHMPLLRTLFLRVPNNSTVSRNDIYDWFAAFGEVEGVLNFIQKGICYVMYYDSRCAQKARRQAGKHIMINGCPIGVSPSKPRPGSAERSPDREDQQATVLFTLVGENASMDESARSFFEKFGEINGFFPIENRENEWVAEYFDTRAAADAIYSCHNIGFRGGSLYTTLLWDGSVVRSAAPATAGAMQVKSHAARPMLVGSATMATTEIKTLAKEGLQQSLPKISELPFRRSHTEGAPATVDVVSRADVPAPVLTGLPQMPAMKKRATAANWIGGAESVKVIDGTSASLSRLAAPVLVPEPEPSSGLPNKSPSASDSLAANPMPLPACDQKIIPPATGPPIAGPVDMVARLMLDPSLLQKAQAAKAILQRHHLLGTPSSGHNAGQMGDAVPHNGASAGPPMVVMQQSLAGGSALESSSTPASLDRQVYRDGSQNVGPNLDKLLGSKPSLPMTSAAAMPSSGLASASGSPPYSPLTAVHPMQALPATATHSQAQSVAAPVGLAESPPQTAVEGGGDVQSEGINRLLGILAQVHKGTPSSEEAAAATAASTEMRPH</sequence>
<dbReference type="OrthoDB" id="439808at2759"/>
<dbReference type="InterPro" id="IPR035979">
    <property type="entry name" value="RBD_domain_sf"/>
</dbReference>
<dbReference type="SMART" id="SM00360">
    <property type="entry name" value="RRM"/>
    <property type="match status" value="1"/>
</dbReference>
<dbReference type="Gene3D" id="3.30.70.330">
    <property type="match status" value="1"/>
</dbReference>
<dbReference type="PROSITE" id="PS50102">
    <property type="entry name" value="RRM"/>
    <property type="match status" value="1"/>
</dbReference>
<gene>
    <name evidence="4" type="ORF">GGI15_003832</name>
</gene>
<evidence type="ECO:0000259" key="3">
    <source>
        <dbReference type="PROSITE" id="PS50102"/>
    </source>
</evidence>